<comment type="similarity">
    <text evidence="5">Belongs to the TDD superfamily. DTWD2 family.</text>
</comment>
<feature type="domain" description="DTW" evidence="7">
    <location>
        <begin position="14"/>
        <end position="211"/>
    </location>
</feature>
<evidence type="ECO:0000256" key="2">
    <source>
        <dbReference type="ARBA" id="ARBA00022679"/>
    </source>
</evidence>
<dbReference type="OrthoDB" id="408541at2759"/>
<dbReference type="AlphaFoldDB" id="A0A1Y2C2P7"/>
<dbReference type="GO" id="GO:0008033">
    <property type="term" value="P:tRNA processing"/>
    <property type="evidence" value="ECO:0007669"/>
    <property type="project" value="UniProtKB-KW"/>
</dbReference>
<accession>A0A1Y2C2P7</accession>
<keyword evidence="9" id="KW-1185">Reference proteome</keyword>
<dbReference type="EC" id="2.5.1.25" evidence="1"/>
<evidence type="ECO:0000256" key="1">
    <source>
        <dbReference type="ARBA" id="ARBA00012386"/>
    </source>
</evidence>
<keyword evidence="2" id="KW-0808">Transferase</keyword>
<evidence type="ECO:0000256" key="5">
    <source>
        <dbReference type="ARBA" id="ARBA00034489"/>
    </source>
</evidence>
<dbReference type="Pfam" id="PF03942">
    <property type="entry name" value="DTW"/>
    <property type="match status" value="1"/>
</dbReference>
<dbReference type="STRING" id="1754190.A0A1Y2C2P7"/>
<reference evidence="8 9" key="1">
    <citation type="submission" date="2016-08" db="EMBL/GenBank/DDBJ databases">
        <title>A Parts List for Fungal Cellulosomes Revealed by Comparative Genomics.</title>
        <authorList>
            <consortium name="DOE Joint Genome Institute"/>
            <person name="Haitjema C.H."/>
            <person name="Gilmore S.P."/>
            <person name="Henske J.K."/>
            <person name="Solomon K.V."/>
            <person name="De Groot R."/>
            <person name="Kuo A."/>
            <person name="Mondo S.J."/>
            <person name="Salamov A.A."/>
            <person name="Labutti K."/>
            <person name="Zhao Z."/>
            <person name="Chiniquy J."/>
            <person name="Barry K."/>
            <person name="Brewer H.M."/>
            <person name="Purvine S.O."/>
            <person name="Wright A.T."/>
            <person name="Boxma B."/>
            <person name="Van Alen T."/>
            <person name="Hackstein J.H."/>
            <person name="Baker S.E."/>
            <person name="Grigoriev I.V."/>
            <person name="O'Malley M.A."/>
        </authorList>
    </citation>
    <scope>NUCLEOTIDE SEQUENCE [LARGE SCALE GENOMIC DNA]</scope>
    <source>
        <strain evidence="8 9">G1</strain>
    </source>
</reference>
<gene>
    <name evidence="8" type="ORF">LY90DRAFT_672098</name>
</gene>
<evidence type="ECO:0000259" key="7">
    <source>
        <dbReference type="SMART" id="SM01144"/>
    </source>
</evidence>
<keyword evidence="3" id="KW-0949">S-adenosyl-L-methionine</keyword>
<evidence type="ECO:0000313" key="8">
    <source>
        <dbReference type="EMBL" id="ORY41157.1"/>
    </source>
</evidence>
<evidence type="ECO:0000256" key="4">
    <source>
        <dbReference type="ARBA" id="ARBA00022694"/>
    </source>
</evidence>
<sequence length="237" mass="27821">MEFDYDDIEGYLDRKCPQCERKLENCLCKHIEKLDTKIKFVFLMHPKESKRQSTGTGKLANLSLKDSEIFIGKEFSNHHELQELLNDSNYFPVLMYPGKNVWTANKEGFDKIIGNKRLLVIIVDATWRFSKTLINHNRFLLDLPRVSFTGNYQSIYTFKREPRPECISTIESCYFFIKEMQSVGLENEKLNPEPLMNVFKAMIKFQLQAENERILGIRPTAHTNHTHPEVLRVIPDF</sequence>
<dbReference type="PANTHER" id="PTHR21392:SF0">
    <property type="entry name" value="TRNA-URIDINE AMINOCARBOXYPROPYLTRANSFERASE 2"/>
    <property type="match status" value="1"/>
</dbReference>
<name>A0A1Y2C2P7_9FUNG</name>
<comment type="catalytic activity">
    <reaction evidence="6">
        <text>a uridine in tRNA + S-adenosyl-L-methionine = a 3-[(3S)-3-amino-3-carboxypropyl]uridine in tRNA + S-methyl-5'-thioadenosine + H(+)</text>
        <dbReference type="Rhea" id="RHEA:62432"/>
        <dbReference type="Rhea" id="RHEA-COMP:13339"/>
        <dbReference type="Rhea" id="RHEA-COMP:16092"/>
        <dbReference type="ChEBI" id="CHEBI:15378"/>
        <dbReference type="ChEBI" id="CHEBI:17509"/>
        <dbReference type="ChEBI" id="CHEBI:59789"/>
        <dbReference type="ChEBI" id="CHEBI:65315"/>
        <dbReference type="ChEBI" id="CHEBI:82930"/>
        <dbReference type="EC" id="2.5.1.25"/>
    </reaction>
</comment>
<keyword evidence="4" id="KW-0819">tRNA processing</keyword>
<protein>
    <recommendedName>
        <fullName evidence="1">tRNA-uridine aminocarboxypropyltransferase</fullName>
        <ecNumber evidence="1">2.5.1.25</ecNumber>
    </recommendedName>
</protein>
<dbReference type="InterPro" id="IPR005636">
    <property type="entry name" value="DTW"/>
</dbReference>
<evidence type="ECO:0000256" key="3">
    <source>
        <dbReference type="ARBA" id="ARBA00022691"/>
    </source>
</evidence>
<dbReference type="PANTHER" id="PTHR21392">
    <property type="entry name" value="TRNA-URIDINE AMINOCARBOXYPROPYLTRANSFERASE 2"/>
    <property type="match status" value="1"/>
</dbReference>
<proteinExistence type="inferred from homology"/>
<evidence type="ECO:0000256" key="6">
    <source>
        <dbReference type="ARBA" id="ARBA00048718"/>
    </source>
</evidence>
<dbReference type="SMART" id="SM01144">
    <property type="entry name" value="DTW"/>
    <property type="match status" value="1"/>
</dbReference>
<dbReference type="EMBL" id="MCOG01000125">
    <property type="protein sequence ID" value="ORY41157.1"/>
    <property type="molecule type" value="Genomic_DNA"/>
</dbReference>
<evidence type="ECO:0000313" key="9">
    <source>
        <dbReference type="Proteomes" id="UP000193920"/>
    </source>
</evidence>
<dbReference type="InterPro" id="IPR039262">
    <property type="entry name" value="DTWD2/TAPT"/>
</dbReference>
<dbReference type="GO" id="GO:0016432">
    <property type="term" value="F:tRNA-uridine aminocarboxypropyltransferase activity"/>
    <property type="evidence" value="ECO:0007669"/>
    <property type="project" value="UniProtKB-EC"/>
</dbReference>
<organism evidence="8 9">
    <name type="scientific">Neocallimastix californiae</name>
    <dbReference type="NCBI Taxonomy" id="1754190"/>
    <lineage>
        <taxon>Eukaryota</taxon>
        <taxon>Fungi</taxon>
        <taxon>Fungi incertae sedis</taxon>
        <taxon>Chytridiomycota</taxon>
        <taxon>Chytridiomycota incertae sedis</taxon>
        <taxon>Neocallimastigomycetes</taxon>
        <taxon>Neocallimastigales</taxon>
        <taxon>Neocallimastigaceae</taxon>
        <taxon>Neocallimastix</taxon>
    </lineage>
</organism>
<comment type="caution">
    <text evidence="8">The sequence shown here is derived from an EMBL/GenBank/DDBJ whole genome shotgun (WGS) entry which is preliminary data.</text>
</comment>
<dbReference type="Proteomes" id="UP000193920">
    <property type="component" value="Unassembled WGS sequence"/>
</dbReference>